<keyword evidence="9" id="KW-1185">Reference proteome</keyword>
<name>A0A8J8B3X7_9EURY</name>
<dbReference type="InterPro" id="IPR029057">
    <property type="entry name" value="PRTase-like"/>
</dbReference>
<evidence type="ECO:0000256" key="3">
    <source>
        <dbReference type="ARBA" id="ARBA00022676"/>
    </source>
</evidence>
<dbReference type="CDD" id="cd06223">
    <property type="entry name" value="PRTases_typeI"/>
    <property type="match status" value="1"/>
</dbReference>
<feature type="binding site" evidence="6">
    <location>
        <position position="115"/>
    </location>
    <ligand>
        <name>orotate</name>
        <dbReference type="ChEBI" id="CHEBI:30839"/>
    </ligand>
</feature>
<dbReference type="NCBIfam" id="TIGR00336">
    <property type="entry name" value="pyrE"/>
    <property type="match status" value="1"/>
</dbReference>
<dbReference type="GO" id="GO:0004588">
    <property type="term" value="F:orotate phosphoribosyltransferase activity"/>
    <property type="evidence" value="ECO:0007669"/>
    <property type="project" value="UniProtKB-UniRule"/>
</dbReference>
<evidence type="ECO:0000259" key="7">
    <source>
        <dbReference type="Pfam" id="PF00156"/>
    </source>
</evidence>
<comment type="cofactor">
    <cofactor evidence="6">
        <name>Mg(2+)</name>
        <dbReference type="ChEBI" id="CHEBI:18420"/>
    </cofactor>
</comment>
<keyword evidence="3 6" id="KW-0328">Glycosyltransferase</keyword>
<evidence type="ECO:0000256" key="4">
    <source>
        <dbReference type="ARBA" id="ARBA00022679"/>
    </source>
</evidence>
<comment type="caution">
    <text evidence="6">Lacks conserved residue(s) required for the propagation of feature annotation.</text>
</comment>
<feature type="binding site" evidence="6">
    <location>
        <position position="143"/>
    </location>
    <ligand>
        <name>orotate</name>
        <dbReference type="ChEBI" id="CHEBI:30839"/>
    </ligand>
</feature>
<dbReference type="AlphaFoldDB" id="A0A8J8B3X7"/>
<comment type="pathway">
    <text evidence="1 6">Pyrimidine metabolism; UMP biosynthesis via de novo pathway; UMP from orotate: step 1/2.</text>
</comment>
<dbReference type="InterPro" id="IPR023031">
    <property type="entry name" value="OPRT"/>
</dbReference>
<dbReference type="GO" id="GO:0019856">
    <property type="term" value="P:pyrimidine nucleobase biosynthetic process"/>
    <property type="evidence" value="ECO:0007669"/>
    <property type="project" value="TreeGrafter"/>
</dbReference>
<dbReference type="Gene3D" id="3.40.50.2020">
    <property type="match status" value="1"/>
</dbReference>
<proteinExistence type="inferred from homology"/>
<dbReference type="EMBL" id="JWHL01000001">
    <property type="protein sequence ID" value="MBR1368111.1"/>
    <property type="molecule type" value="Genomic_DNA"/>
</dbReference>
<dbReference type="InterPro" id="IPR000836">
    <property type="entry name" value="PRTase_dom"/>
</dbReference>
<comment type="subunit">
    <text evidence="6">Homodimer.</text>
</comment>
<comment type="function">
    <text evidence="6">Catalyzes the transfer of a ribosyl phosphate group from 5-phosphoribose 1-diphosphate to orotate, leading to the formation of orotidine monophosphate (OMP).</text>
</comment>
<sequence>MVIDLRELLIRFRAVEFGEFTLASGQKSSYYVDVKQAVTQPELLSAIGAIVAEEYDFDCIAGVAVGGVPLAVAVSLASGKPYAIIRATGKDHGKADTIIGSVSGKRVLLIEDVTTSGGSAVYGVLELRKAGAIIDQVVTIVDREQGAEASLAEDGISLLPLLRVSALFE</sequence>
<dbReference type="UniPathway" id="UPA00070">
    <property type="reaction ID" value="UER00119"/>
</dbReference>
<evidence type="ECO:0000256" key="1">
    <source>
        <dbReference type="ARBA" id="ARBA00004889"/>
    </source>
</evidence>
<keyword evidence="5 6" id="KW-0665">Pyrimidine biosynthesis</keyword>
<accession>A0A8J8B3X7</accession>
<evidence type="ECO:0000313" key="9">
    <source>
        <dbReference type="Proteomes" id="UP000730161"/>
    </source>
</evidence>
<gene>
    <name evidence="6" type="primary">pyrE</name>
    <name evidence="8" type="ORF">RJ53_00820</name>
</gene>
<evidence type="ECO:0000256" key="2">
    <source>
        <dbReference type="ARBA" id="ARBA00011971"/>
    </source>
</evidence>
<protein>
    <recommendedName>
        <fullName evidence="2 6">Orotate phosphoribosyltransferase</fullName>
        <shortName evidence="6">OPRT</shortName>
        <shortName evidence="6">OPRTase</shortName>
        <ecNumber evidence="2 6">2.4.2.10</ecNumber>
    </recommendedName>
</protein>
<dbReference type="RefSeq" id="WP_211529706.1">
    <property type="nucleotide sequence ID" value="NZ_JWHL01000001.1"/>
</dbReference>
<comment type="similarity">
    <text evidence="6">Belongs to the purine/pyrimidine phosphoribosyltransferase family. PyrE subfamily.</text>
</comment>
<dbReference type="InterPro" id="IPR004467">
    <property type="entry name" value="Or_phspho_trans_dom"/>
</dbReference>
<comment type="catalytic activity">
    <reaction evidence="6">
        <text>orotidine 5'-phosphate + diphosphate = orotate + 5-phospho-alpha-D-ribose 1-diphosphate</text>
        <dbReference type="Rhea" id="RHEA:10380"/>
        <dbReference type="ChEBI" id="CHEBI:30839"/>
        <dbReference type="ChEBI" id="CHEBI:33019"/>
        <dbReference type="ChEBI" id="CHEBI:57538"/>
        <dbReference type="ChEBI" id="CHEBI:58017"/>
        <dbReference type="EC" id="2.4.2.10"/>
    </reaction>
</comment>
<dbReference type="SUPFAM" id="SSF53271">
    <property type="entry name" value="PRTase-like"/>
    <property type="match status" value="1"/>
</dbReference>
<evidence type="ECO:0000313" key="8">
    <source>
        <dbReference type="EMBL" id="MBR1368111.1"/>
    </source>
</evidence>
<dbReference type="GO" id="GO:0000287">
    <property type="term" value="F:magnesium ion binding"/>
    <property type="evidence" value="ECO:0007669"/>
    <property type="project" value="UniProtKB-UniRule"/>
</dbReference>
<dbReference type="EC" id="2.4.2.10" evidence="2 6"/>
<dbReference type="PANTHER" id="PTHR19278">
    <property type="entry name" value="OROTATE PHOSPHORIBOSYLTRANSFERASE"/>
    <property type="match status" value="1"/>
</dbReference>
<feature type="binding site" evidence="6">
    <location>
        <position position="92"/>
    </location>
    <ligand>
        <name>5-phospho-alpha-D-ribose 1-diphosphate</name>
        <dbReference type="ChEBI" id="CHEBI:58017"/>
        <note>ligand shared between dimeric partners</note>
    </ligand>
</feature>
<keyword evidence="6" id="KW-0460">Magnesium</keyword>
<feature type="binding site" evidence="6">
    <location>
        <position position="86"/>
    </location>
    <ligand>
        <name>5-phospho-alpha-D-ribose 1-diphosphate</name>
        <dbReference type="ChEBI" id="CHEBI:58017"/>
        <note>ligand shared between dimeric partners</note>
    </ligand>
</feature>
<evidence type="ECO:0000256" key="6">
    <source>
        <dbReference type="HAMAP-Rule" id="MF_01208"/>
    </source>
</evidence>
<feature type="binding site" description="in other chain" evidence="6">
    <location>
        <begin position="111"/>
        <end position="119"/>
    </location>
    <ligand>
        <name>5-phospho-alpha-D-ribose 1-diphosphate</name>
        <dbReference type="ChEBI" id="CHEBI:58017"/>
        <note>ligand shared between dimeric partners</note>
    </ligand>
</feature>
<dbReference type="Pfam" id="PF00156">
    <property type="entry name" value="Pribosyltran"/>
    <property type="match status" value="1"/>
</dbReference>
<dbReference type="Proteomes" id="UP000730161">
    <property type="component" value="Unassembled WGS sequence"/>
</dbReference>
<comment type="caution">
    <text evidence="8">The sequence shown here is derived from an EMBL/GenBank/DDBJ whole genome shotgun (WGS) entry which is preliminary data.</text>
</comment>
<dbReference type="PANTHER" id="PTHR19278:SF9">
    <property type="entry name" value="URIDINE 5'-MONOPHOSPHATE SYNTHASE"/>
    <property type="match status" value="1"/>
</dbReference>
<reference evidence="8" key="1">
    <citation type="submission" date="2014-12" db="EMBL/GenBank/DDBJ databases">
        <authorList>
            <person name="Huang H.-H."/>
            <person name="Chen S.-C."/>
            <person name="Lai M.-C."/>
        </authorList>
    </citation>
    <scope>NUCLEOTIDE SEQUENCE</scope>
    <source>
        <strain evidence="8">K1F9705b</strain>
    </source>
</reference>
<dbReference type="HAMAP" id="MF_01208">
    <property type="entry name" value="PyrE"/>
    <property type="match status" value="1"/>
</dbReference>
<organism evidence="8 9">
    <name type="scientific">Methanocalculus chunghsingensis</name>
    <dbReference type="NCBI Taxonomy" id="156457"/>
    <lineage>
        <taxon>Archaea</taxon>
        <taxon>Methanobacteriati</taxon>
        <taxon>Methanobacteriota</taxon>
        <taxon>Stenosarchaea group</taxon>
        <taxon>Methanomicrobia</taxon>
        <taxon>Methanomicrobiales</taxon>
        <taxon>Methanocalculaceae</taxon>
        <taxon>Methanocalculus</taxon>
    </lineage>
</organism>
<dbReference type="OrthoDB" id="9089at2157"/>
<evidence type="ECO:0000256" key="5">
    <source>
        <dbReference type="ARBA" id="ARBA00022975"/>
    </source>
</evidence>
<keyword evidence="4 6" id="KW-0808">Transferase</keyword>
<dbReference type="GO" id="GO:0044205">
    <property type="term" value="P:'de novo' UMP biosynthetic process"/>
    <property type="evidence" value="ECO:0007669"/>
    <property type="project" value="UniProtKB-UniRule"/>
</dbReference>
<feature type="binding site" evidence="6">
    <location>
        <position position="90"/>
    </location>
    <ligand>
        <name>5-phospho-alpha-D-ribose 1-diphosphate</name>
        <dbReference type="ChEBI" id="CHEBI:58017"/>
        <note>ligand shared between dimeric partners</note>
    </ligand>
</feature>
<feature type="domain" description="Phosphoribosyltransferase" evidence="7">
    <location>
        <begin position="40"/>
        <end position="151"/>
    </location>
</feature>